<comment type="similarity">
    <text evidence="1">Belongs to the bacterial reverse transcriptase family.</text>
</comment>
<evidence type="ECO:0000259" key="2">
    <source>
        <dbReference type="PROSITE" id="PS50878"/>
    </source>
</evidence>
<reference evidence="3" key="1">
    <citation type="submission" date="2020-01" db="EMBL/GenBank/DDBJ databases">
        <authorList>
            <person name="Meier V. D."/>
            <person name="Meier V D."/>
        </authorList>
    </citation>
    <scope>NUCLEOTIDE SEQUENCE</scope>
    <source>
        <strain evidence="3">HLG_WM_MAG_12</strain>
    </source>
</reference>
<dbReference type="Gene3D" id="3.30.70.270">
    <property type="match status" value="1"/>
</dbReference>
<dbReference type="InterPro" id="IPR000477">
    <property type="entry name" value="RT_dom"/>
</dbReference>
<evidence type="ECO:0000256" key="1">
    <source>
        <dbReference type="ARBA" id="ARBA00034120"/>
    </source>
</evidence>
<dbReference type="InterPro" id="IPR051083">
    <property type="entry name" value="GrpII_Intron_Splice-Mob/Def"/>
</dbReference>
<dbReference type="Pfam" id="PF00078">
    <property type="entry name" value="RVT_1"/>
    <property type="match status" value="1"/>
</dbReference>
<proteinExistence type="inferred from homology"/>
<name>A0A6S6SLT5_9BACT</name>
<protein>
    <recommendedName>
        <fullName evidence="2">Reverse transcriptase domain-containing protein</fullName>
    </recommendedName>
</protein>
<dbReference type="PROSITE" id="PS50878">
    <property type="entry name" value="RT_POL"/>
    <property type="match status" value="1"/>
</dbReference>
<dbReference type="PANTHER" id="PTHR34047">
    <property type="entry name" value="NUCLEAR INTRON MATURASE 1, MITOCHONDRIAL-RELATED"/>
    <property type="match status" value="1"/>
</dbReference>
<accession>A0A6S6SLT5</accession>
<dbReference type="InterPro" id="IPR043502">
    <property type="entry name" value="DNA/RNA_pol_sf"/>
</dbReference>
<dbReference type="AlphaFoldDB" id="A0A6S6SLT5"/>
<organism evidence="3">
    <name type="scientific">uncultured Campylobacterales bacterium</name>
    <dbReference type="NCBI Taxonomy" id="352960"/>
    <lineage>
        <taxon>Bacteria</taxon>
        <taxon>Pseudomonadati</taxon>
        <taxon>Campylobacterota</taxon>
        <taxon>Epsilonproteobacteria</taxon>
        <taxon>Campylobacterales</taxon>
        <taxon>environmental samples</taxon>
    </lineage>
</organism>
<feature type="domain" description="Reverse transcriptase" evidence="2">
    <location>
        <begin position="1"/>
        <end position="306"/>
    </location>
</feature>
<evidence type="ECO:0000313" key="3">
    <source>
        <dbReference type="EMBL" id="CAA6809449.1"/>
    </source>
</evidence>
<dbReference type="SUPFAM" id="SSF56672">
    <property type="entry name" value="DNA/RNA polymerases"/>
    <property type="match status" value="1"/>
</dbReference>
<dbReference type="PANTHER" id="PTHR34047:SF8">
    <property type="entry name" value="PROTEIN YKFC"/>
    <property type="match status" value="1"/>
</dbReference>
<dbReference type="InterPro" id="IPR043128">
    <property type="entry name" value="Rev_trsase/Diguanyl_cyclase"/>
</dbReference>
<gene>
    <name evidence="3" type="ORF">HELGO_WM18007</name>
</gene>
<sequence>MYRPKSNSSSQEELLLEKIFLAYYSCRKNKRYKNSQIRFELKYEKKLFELYDKIRKRKYKISSYICFVVQKPIIREVFAASFLDRVVHHLVFYELESTFEEIFIENSFSCRKGKGTLAGVLKTYEALQECNQKSWLLKLDIENYFYSIDRKVLFDMVCKYIKEHSIYLELSTELLEYLLSNIIFKDPTHKVKKLGDSSEWASLPRRKSLFYAKEGCGLPIGNLTSQLFSNIYMNEFDHMMNNDKKIDFYARYVDDFVIISKDKEYLKSLIQTLNLYLQKNLNLRVHPKKVYFQHYTKGLKFLGVFIKRDARYIDKRTKKNLYSFVYDIKKRFDSKDIDLNFLEEVRCVLNSYFGMISHHSSYKMRCKLLSLLGSEFFRYFDISKKKNKFTLKKTNDKLQ</sequence>
<dbReference type="EMBL" id="CACVAW010000037">
    <property type="protein sequence ID" value="CAA6809449.1"/>
    <property type="molecule type" value="Genomic_DNA"/>
</dbReference>